<accession>A0A8K0AFJ1</accession>
<dbReference type="Proteomes" id="UP000838412">
    <property type="component" value="Chromosome 9"/>
</dbReference>
<sequence>MATQNSLLGRITEQYFSACRVQKAFTWPSGKFGRHFCPSYQQDKTLRFLPPSADMLDTAVSWDSASPVIKRLTATGAS</sequence>
<dbReference type="EMBL" id="OV696694">
    <property type="protein sequence ID" value="CAH1274475.1"/>
    <property type="molecule type" value="Genomic_DNA"/>
</dbReference>
<dbReference type="AlphaFoldDB" id="A0A8K0AFJ1"/>
<name>A0A8K0AFJ1_BRALA</name>
<gene>
    <name evidence="1" type="primary">Hypp5311</name>
    <name evidence="1" type="ORF">BLAG_LOCUS25480</name>
</gene>
<evidence type="ECO:0000313" key="2">
    <source>
        <dbReference type="Proteomes" id="UP000838412"/>
    </source>
</evidence>
<proteinExistence type="predicted"/>
<reference evidence="1" key="1">
    <citation type="submission" date="2022-01" db="EMBL/GenBank/DDBJ databases">
        <authorList>
            <person name="Braso-Vives M."/>
        </authorList>
    </citation>
    <scope>NUCLEOTIDE SEQUENCE</scope>
</reference>
<protein>
    <submittedName>
        <fullName evidence="1">Hypp5311 protein</fullName>
    </submittedName>
</protein>
<organism evidence="1 2">
    <name type="scientific">Branchiostoma lanceolatum</name>
    <name type="common">Common lancelet</name>
    <name type="synonym">Amphioxus lanceolatum</name>
    <dbReference type="NCBI Taxonomy" id="7740"/>
    <lineage>
        <taxon>Eukaryota</taxon>
        <taxon>Metazoa</taxon>
        <taxon>Chordata</taxon>
        <taxon>Cephalochordata</taxon>
        <taxon>Leptocardii</taxon>
        <taxon>Amphioxiformes</taxon>
        <taxon>Branchiostomatidae</taxon>
        <taxon>Branchiostoma</taxon>
    </lineage>
</organism>
<evidence type="ECO:0000313" key="1">
    <source>
        <dbReference type="EMBL" id="CAH1274475.1"/>
    </source>
</evidence>
<keyword evidence="2" id="KW-1185">Reference proteome</keyword>